<gene>
    <name evidence="8" type="ORF">GSLYS_00014904001</name>
</gene>
<dbReference type="GO" id="GO:1904158">
    <property type="term" value="P:axonemal central apparatus assembly"/>
    <property type="evidence" value="ECO:0007669"/>
    <property type="project" value="TreeGrafter"/>
</dbReference>
<feature type="domain" description="HYDIN/VesB/CFA65-like Ig-like" evidence="7">
    <location>
        <begin position="342"/>
        <end position="440"/>
    </location>
</feature>
<evidence type="ECO:0000259" key="7">
    <source>
        <dbReference type="Pfam" id="PF22544"/>
    </source>
</evidence>
<dbReference type="EMBL" id="CAXITT010000423">
    <property type="protein sequence ID" value="CAL1541298.1"/>
    <property type="molecule type" value="Genomic_DNA"/>
</dbReference>
<accession>A0AAV2I6U8</accession>
<dbReference type="PANTHER" id="PTHR23053:SF0">
    <property type="entry name" value="HYDROCEPHALUS-INDUCING PROTEIN HOMOLOG"/>
    <property type="match status" value="1"/>
</dbReference>
<keyword evidence="9" id="KW-1185">Reference proteome</keyword>
<dbReference type="InterPro" id="IPR054089">
    <property type="entry name" value="Cep192-like_D3"/>
</dbReference>
<dbReference type="InterPro" id="IPR013783">
    <property type="entry name" value="Ig-like_fold"/>
</dbReference>
<keyword evidence="3" id="KW-0963">Cytoplasm</keyword>
<feature type="domain" description="Cep192-like" evidence="6">
    <location>
        <begin position="21"/>
        <end position="117"/>
    </location>
</feature>
<keyword evidence="4" id="KW-0969">Cilium</keyword>
<dbReference type="Pfam" id="PF22067">
    <property type="entry name" value="Cep192_D3"/>
    <property type="match status" value="1"/>
</dbReference>
<dbReference type="AlphaFoldDB" id="A0AAV2I6U8"/>
<evidence type="ECO:0000256" key="2">
    <source>
        <dbReference type="ARBA" id="ARBA00004496"/>
    </source>
</evidence>
<reference evidence="8 9" key="1">
    <citation type="submission" date="2024-04" db="EMBL/GenBank/DDBJ databases">
        <authorList>
            <consortium name="Genoscope - CEA"/>
            <person name="William W."/>
        </authorList>
    </citation>
    <scope>NUCLEOTIDE SEQUENCE [LARGE SCALE GENOMIC DNA]</scope>
</reference>
<evidence type="ECO:0000256" key="3">
    <source>
        <dbReference type="ARBA" id="ARBA00022490"/>
    </source>
</evidence>
<protein>
    <submittedName>
        <fullName evidence="8">Uncharacterized protein</fullName>
    </submittedName>
</protein>
<dbReference type="InterPro" id="IPR053879">
    <property type="entry name" value="HYDIN_VesB_CFA65-like_Ig"/>
</dbReference>
<dbReference type="Proteomes" id="UP001497497">
    <property type="component" value="Unassembled WGS sequence"/>
</dbReference>
<comment type="subcellular location">
    <subcellularLocation>
        <location evidence="1">Cell projection</location>
        <location evidence="1">Cilium</location>
    </subcellularLocation>
    <subcellularLocation>
        <location evidence="2">Cytoplasm</location>
    </subcellularLocation>
</comment>
<evidence type="ECO:0000259" key="6">
    <source>
        <dbReference type="Pfam" id="PF22067"/>
    </source>
</evidence>
<evidence type="ECO:0000256" key="5">
    <source>
        <dbReference type="ARBA" id="ARBA00023273"/>
    </source>
</evidence>
<evidence type="ECO:0000256" key="1">
    <source>
        <dbReference type="ARBA" id="ARBA00004138"/>
    </source>
</evidence>
<dbReference type="PANTHER" id="PTHR23053">
    <property type="entry name" value="DLEC1 DELETED IN LUNG AND ESOPHAGEAL CANCER 1"/>
    <property type="match status" value="1"/>
</dbReference>
<sequence length="936" mass="103409">MNSILLCEDSTGNRVELSDRGVNQINFGEVEINENVIRHLFLLNTGNFNFDFQSEFSPKSTGTEAITLTPSMGSAMSGETKEMSLAFCPQKKMSVKNCEFSIKVTNGPTYNLSVTGHSVNPGLVFSFRTYNFGNNFIQKTGLNLPKNQAILKLTNKDKKEVSVDCMYAPTSQLSYKFEACVIAPGKTVKVPFTFTPTQPIKYHENVVFEINGLSKQKVEFFGAGHEMKIEVADPKHKCVNLGSKMVGDSVRKFIPIVNNSPVSLTFNLAFTPTEPGLQQKEVLSITPKEQITLEANGGTTKVEVWFRPKARIPQFTEEVLMECSGISQPLFVVKGSCLGMEISLDSDYLAFGTVFQRSSSIRKLVMSNTGDMSSKFRWDIKQFKPDFSITPVEGYITPGMDVTFDVEFHPQNVSGDVRYDKLKCSLDGGPHKPLTLTLTGSCTGIPPVKEVQNFQCVVREKETRQLMIPNKSNQTWNLKPIIDGEYWTGPVTFLVEPQQSSAYPLTYEPLAMTSETKKHTGSIFFPLPDGSGLLFNLQGTAEPPKVIAKIQRDVPCKTGYTELLPVYNWLKKPQRFRVKIESLKSEKIDGGTIVKGVEYIDVPAKGSKDYKLSFHAHKEGVTMIKITFLNEQTGEYQFYEVTFKATRPGTISTINLSTPVRQIVPYTLTLDNPLSSQVTFSTSCSVPEVLIPNQLVVPASSQGHFSFEYQPLKAGEVSGRLELTCTELGQFTYDLNFTATPAPPEKPIYFRTGLGTNVTQVAKFFNFAKQKTDYACKIDNTDFHVEKSVAAAPGSTGGTEVVLDVMFEPSTLGEQLATLSVSSPQGGDYTFPLIATCIPPKPQGPYTVKSGTTTPIMFRNVFNVSTQFVFQVDNPLFHLTKQGETIRAKKDHRIVVGFDGQDTSSPVMGKLIVSCAKSAGGSSNAQWVFYLKGVSS</sequence>
<evidence type="ECO:0000313" key="8">
    <source>
        <dbReference type="EMBL" id="CAL1541298.1"/>
    </source>
</evidence>
<comment type="caution">
    <text evidence="8">The sequence shown here is derived from an EMBL/GenBank/DDBJ whole genome shotgun (WGS) entry which is preliminary data.</text>
</comment>
<feature type="domain" description="HYDIN/VesB/CFA65-like Ig-like" evidence="7">
    <location>
        <begin position="122"/>
        <end position="217"/>
    </location>
</feature>
<evidence type="ECO:0000313" key="9">
    <source>
        <dbReference type="Proteomes" id="UP001497497"/>
    </source>
</evidence>
<name>A0AAV2I6U8_LYMST</name>
<dbReference type="Pfam" id="PF22544">
    <property type="entry name" value="HYDIN_VesB_CFA65-like_Ig"/>
    <property type="match status" value="2"/>
</dbReference>
<proteinExistence type="predicted"/>
<dbReference type="GO" id="GO:0005930">
    <property type="term" value="C:axoneme"/>
    <property type="evidence" value="ECO:0007669"/>
    <property type="project" value="TreeGrafter"/>
</dbReference>
<organism evidence="8 9">
    <name type="scientific">Lymnaea stagnalis</name>
    <name type="common">Great pond snail</name>
    <name type="synonym">Helix stagnalis</name>
    <dbReference type="NCBI Taxonomy" id="6523"/>
    <lineage>
        <taxon>Eukaryota</taxon>
        <taxon>Metazoa</taxon>
        <taxon>Spiralia</taxon>
        <taxon>Lophotrochozoa</taxon>
        <taxon>Mollusca</taxon>
        <taxon>Gastropoda</taxon>
        <taxon>Heterobranchia</taxon>
        <taxon>Euthyneura</taxon>
        <taxon>Panpulmonata</taxon>
        <taxon>Hygrophila</taxon>
        <taxon>Lymnaeoidea</taxon>
        <taxon>Lymnaeidae</taxon>
        <taxon>Lymnaea</taxon>
    </lineage>
</organism>
<dbReference type="Gene3D" id="2.60.40.10">
    <property type="entry name" value="Immunoglobulins"/>
    <property type="match status" value="4"/>
</dbReference>
<evidence type="ECO:0000256" key="4">
    <source>
        <dbReference type="ARBA" id="ARBA00023069"/>
    </source>
</evidence>
<dbReference type="InterPro" id="IPR033305">
    <property type="entry name" value="Hydin-like"/>
</dbReference>
<keyword evidence="5" id="KW-0966">Cell projection</keyword>
<dbReference type="GO" id="GO:0003341">
    <property type="term" value="P:cilium movement"/>
    <property type="evidence" value="ECO:0007669"/>
    <property type="project" value="TreeGrafter"/>
</dbReference>